<evidence type="ECO:0000313" key="1">
    <source>
        <dbReference type="EMBL" id="GFS49510.1"/>
    </source>
</evidence>
<dbReference type="Proteomes" id="UP000887013">
    <property type="component" value="Unassembled WGS sequence"/>
</dbReference>
<proteinExistence type="predicted"/>
<gene>
    <name evidence="1" type="ORF">NPIL_411711</name>
</gene>
<evidence type="ECO:0000313" key="2">
    <source>
        <dbReference type="Proteomes" id="UP000887013"/>
    </source>
</evidence>
<protein>
    <submittedName>
        <fullName evidence="1">Uncharacterized protein</fullName>
    </submittedName>
</protein>
<name>A0A8X6JPL6_NEPPI</name>
<dbReference type="AlphaFoldDB" id="A0A8X6JPL6"/>
<comment type="caution">
    <text evidence="1">The sequence shown here is derived from an EMBL/GenBank/DDBJ whole genome shotgun (WGS) entry which is preliminary data.</text>
</comment>
<keyword evidence="2" id="KW-1185">Reference proteome</keyword>
<accession>A0A8X6JPL6</accession>
<dbReference type="EMBL" id="BMAW01045360">
    <property type="protein sequence ID" value="GFS49510.1"/>
    <property type="molecule type" value="Genomic_DNA"/>
</dbReference>
<reference evidence="1" key="1">
    <citation type="submission" date="2020-08" db="EMBL/GenBank/DDBJ databases">
        <title>Multicomponent nature underlies the extraordinary mechanical properties of spider dragline silk.</title>
        <authorList>
            <person name="Kono N."/>
            <person name="Nakamura H."/>
            <person name="Mori M."/>
            <person name="Yoshida Y."/>
            <person name="Ohtoshi R."/>
            <person name="Malay A.D."/>
            <person name="Moran D.A.P."/>
            <person name="Tomita M."/>
            <person name="Numata K."/>
            <person name="Arakawa K."/>
        </authorList>
    </citation>
    <scope>NUCLEOTIDE SEQUENCE</scope>
</reference>
<organism evidence="1 2">
    <name type="scientific">Nephila pilipes</name>
    <name type="common">Giant wood spider</name>
    <name type="synonym">Nephila maculata</name>
    <dbReference type="NCBI Taxonomy" id="299642"/>
    <lineage>
        <taxon>Eukaryota</taxon>
        <taxon>Metazoa</taxon>
        <taxon>Ecdysozoa</taxon>
        <taxon>Arthropoda</taxon>
        <taxon>Chelicerata</taxon>
        <taxon>Arachnida</taxon>
        <taxon>Araneae</taxon>
        <taxon>Araneomorphae</taxon>
        <taxon>Entelegynae</taxon>
        <taxon>Araneoidea</taxon>
        <taxon>Nephilidae</taxon>
        <taxon>Nephila</taxon>
    </lineage>
</organism>
<sequence length="124" mass="14200">MSTEPVNKSQWICGRSPGRWFVSFFSVEEESSKRWAAFCEAYLMGCKITWQFPFSFTRVPPSSNYHIRPCARPWALANIGSTKSKRQFLRMGETMVSGVEICKDSGEHFYIGIASLSIIIWAFI</sequence>